<sequence length="286" mass="32177">MDLIQAGSVKASLTDFGSIMLTVMHTCTCYYQFSIDFLSESVERILLRLALRDDPLSIDNHMGTIDKRMIMKISEDKKIMETINVTFDELSTMAFKQNSSRPGLQSMTSGQISFELELTYAPSTIIPQRPTEHDLHILFEPLHNEYLGGHSASVPTNSSNTSVSSHNVDTTSQQHAQQQRNLTPSPTVSTVDNVPNAMFEGVARMDVKIAFLHGSFKEDVYVCQPKGFIDADYPSHVYKLKKALYGLKQVPRACIMEPKSVKEALTDPAWIKSMQEELHQFIRLDV</sequence>
<feature type="domain" description="Reverse transcriptase Ty1/copia-type" evidence="2">
    <location>
        <begin position="202"/>
        <end position="254"/>
    </location>
</feature>
<feature type="compositionally biased region" description="Low complexity" evidence="1">
    <location>
        <begin position="151"/>
        <end position="172"/>
    </location>
</feature>
<dbReference type="EMBL" id="BKCJ010497830">
    <property type="protein sequence ID" value="GFA83868.1"/>
    <property type="molecule type" value="Genomic_DNA"/>
</dbReference>
<feature type="compositionally biased region" description="Polar residues" evidence="1">
    <location>
        <begin position="173"/>
        <end position="189"/>
    </location>
</feature>
<dbReference type="AlphaFoldDB" id="A0A699KAT6"/>
<dbReference type="InterPro" id="IPR013103">
    <property type="entry name" value="RVT_2"/>
</dbReference>
<proteinExistence type="predicted"/>
<feature type="region of interest" description="Disordered" evidence="1">
    <location>
        <begin position="149"/>
        <end position="189"/>
    </location>
</feature>
<dbReference type="Pfam" id="PF07727">
    <property type="entry name" value="RVT_2"/>
    <property type="match status" value="1"/>
</dbReference>
<evidence type="ECO:0000256" key="1">
    <source>
        <dbReference type="SAM" id="MobiDB-lite"/>
    </source>
</evidence>
<gene>
    <name evidence="3" type="ORF">Tci_655840</name>
</gene>
<organism evidence="3">
    <name type="scientific">Tanacetum cinerariifolium</name>
    <name type="common">Dalmatian daisy</name>
    <name type="synonym">Chrysanthemum cinerariifolium</name>
    <dbReference type="NCBI Taxonomy" id="118510"/>
    <lineage>
        <taxon>Eukaryota</taxon>
        <taxon>Viridiplantae</taxon>
        <taxon>Streptophyta</taxon>
        <taxon>Embryophyta</taxon>
        <taxon>Tracheophyta</taxon>
        <taxon>Spermatophyta</taxon>
        <taxon>Magnoliopsida</taxon>
        <taxon>eudicotyledons</taxon>
        <taxon>Gunneridae</taxon>
        <taxon>Pentapetalae</taxon>
        <taxon>asterids</taxon>
        <taxon>campanulids</taxon>
        <taxon>Asterales</taxon>
        <taxon>Asteraceae</taxon>
        <taxon>Asteroideae</taxon>
        <taxon>Anthemideae</taxon>
        <taxon>Anthemidinae</taxon>
        <taxon>Tanacetum</taxon>
    </lineage>
</organism>
<evidence type="ECO:0000313" key="3">
    <source>
        <dbReference type="EMBL" id="GFA83868.1"/>
    </source>
</evidence>
<accession>A0A699KAT6</accession>
<reference evidence="3" key="1">
    <citation type="journal article" date="2019" name="Sci. Rep.">
        <title>Draft genome of Tanacetum cinerariifolium, the natural source of mosquito coil.</title>
        <authorList>
            <person name="Yamashiro T."/>
            <person name="Shiraishi A."/>
            <person name="Satake H."/>
            <person name="Nakayama K."/>
        </authorList>
    </citation>
    <scope>NUCLEOTIDE SEQUENCE</scope>
</reference>
<name>A0A699KAT6_TANCI</name>
<evidence type="ECO:0000259" key="2">
    <source>
        <dbReference type="Pfam" id="PF07727"/>
    </source>
</evidence>
<comment type="caution">
    <text evidence="3">The sequence shown here is derived from an EMBL/GenBank/DDBJ whole genome shotgun (WGS) entry which is preliminary data.</text>
</comment>
<protein>
    <submittedName>
        <fullName evidence="3">Putative Gag-Pol polyprotein</fullName>
    </submittedName>
</protein>